<feature type="domain" description="Methyl-accepting transducer" evidence="11">
    <location>
        <begin position="365"/>
        <end position="601"/>
    </location>
</feature>
<evidence type="ECO:0000256" key="6">
    <source>
        <dbReference type="ARBA" id="ARBA00023136"/>
    </source>
</evidence>
<dbReference type="RefSeq" id="WP_380024824.1">
    <property type="nucleotide sequence ID" value="NZ_JBHSHC010000033.1"/>
</dbReference>
<keyword evidence="4 10" id="KW-0812">Transmembrane</keyword>
<dbReference type="CDD" id="cd12914">
    <property type="entry name" value="PDC1_DGC_like"/>
    <property type="match status" value="1"/>
</dbReference>
<dbReference type="CDD" id="cd06225">
    <property type="entry name" value="HAMP"/>
    <property type="match status" value="1"/>
</dbReference>
<keyword evidence="6 10" id="KW-0472">Membrane</keyword>
<evidence type="ECO:0000256" key="5">
    <source>
        <dbReference type="ARBA" id="ARBA00022989"/>
    </source>
</evidence>
<dbReference type="SUPFAM" id="SSF103190">
    <property type="entry name" value="Sensory domain-like"/>
    <property type="match status" value="1"/>
</dbReference>
<dbReference type="Pfam" id="PF00015">
    <property type="entry name" value="MCPsignal"/>
    <property type="match status" value="1"/>
</dbReference>
<evidence type="ECO:0000313" key="14">
    <source>
        <dbReference type="Proteomes" id="UP001596002"/>
    </source>
</evidence>
<dbReference type="SMART" id="SM00304">
    <property type="entry name" value="HAMP"/>
    <property type="match status" value="1"/>
</dbReference>
<dbReference type="Gene3D" id="6.10.340.10">
    <property type="match status" value="1"/>
</dbReference>
<comment type="similarity">
    <text evidence="8">Belongs to the methyl-accepting chemotaxis (MCP) protein family.</text>
</comment>
<dbReference type="PROSITE" id="PS50111">
    <property type="entry name" value="CHEMOTAXIS_TRANSDUC_2"/>
    <property type="match status" value="1"/>
</dbReference>
<dbReference type="PANTHER" id="PTHR32089">
    <property type="entry name" value="METHYL-ACCEPTING CHEMOTAXIS PROTEIN MCPB"/>
    <property type="match status" value="1"/>
</dbReference>
<dbReference type="CDD" id="cd11386">
    <property type="entry name" value="MCP_signal"/>
    <property type="match status" value="1"/>
</dbReference>
<dbReference type="InterPro" id="IPR003660">
    <property type="entry name" value="HAMP_dom"/>
</dbReference>
<dbReference type="Gene3D" id="1.10.287.950">
    <property type="entry name" value="Methyl-accepting chemotaxis protein"/>
    <property type="match status" value="1"/>
</dbReference>
<dbReference type="SMART" id="SM00283">
    <property type="entry name" value="MA"/>
    <property type="match status" value="1"/>
</dbReference>
<evidence type="ECO:0000256" key="3">
    <source>
        <dbReference type="ARBA" id="ARBA00022500"/>
    </source>
</evidence>
<evidence type="ECO:0000256" key="10">
    <source>
        <dbReference type="SAM" id="Phobius"/>
    </source>
</evidence>
<accession>A0ABV9PYH9</accession>
<keyword evidence="14" id="KW-1185">Reference proteome</keyword>
<reference evidence="14" key="1">
    <citation type="journal article" date="2019" name="Int. J. Syst. Evol. Microbiol.">
        <title>The Global Catalogue of Microorganisms (GCM) 10K type strain sequencing project: providing services to taxonomists for standard genome sequencing and annotation.</title>
        <authorList>
            <consortium name="The Broad Institute Genomics Platform"/>
            <consortium name="The Broad Institute Genome Sequencing Center for Infectious Disease"/>
            <person name="Wu L."/>
            <person name="Ma J."/>
        </authorList>
    </citation>
    <scope>NUCLEOTIDE SEQUENCE [LARGE SCALE GENOMIC DNA]</scope>
    <source>
        <strain evidence="14">WYCCWR 12678</strain>
    </source>
</reference>
<gene>
    <name evidence="13" type="ORF">ACFO8Q_05670</name>
</gene>
<evidence type="ECO:0000256" key="7">
    <source>
        <dbReference type="ARBA" id="ARBA00023224"/>
    </source>
</evidence>
<evidence type="ECO:0000313" key="13">
    <source>
        <dbReference type="EMBL" id="MFC4766855.1"/>
    </source>
</evidence>
<sequence>MVSVISLLIILPIITLSILDYRDNQAASRQQFANEMKIQAENIKLSTETRLKEADITMKALSADPEILSKDGTLQRRILEKVVKMQPVFELLYVTDSAGMQTARSSGENANRSDREWFKTAIQGKHYFSGSYISKATNQPTVTIALPLKDGSGKIIGTIGGDLSLAYLQSLVKDVKPGKSGYAYMADQTGIAIAHPRFDEFVLKQVNIGNTFSVAESLNGKNGVSSWVNSKGVPNYGAYTPIATPDSAVRWSATVQVPEQEISEIAHKLLVKKIIVGLGLALIGAVVAFFLSNIFVNPVKRVMETTTHVSAGDLTSRVTFTTMTREFHQLNESVNDMILKLRELLLATRRNAQLVSDASNQLSQGTNVISQGATQIAATMEELSAGNESQTQQVDSAAMGVENLRSEIAVIHQRANQVHQLTQSLNEESKRSMDGVNQATAQMDTIQAAARRSADQILSLENKSQQIEQMVILITDIAQQTNLLALNAAIEAARAGEAGRGFAVVADEVRKLAEQSRQAAEQITSVIAEIRHETTMAVEEMTQGTEEAEKGTHIVRGTLQSLERIAKAVEEIVGHASDVAKATDRMNRSTEEVSSVVSNLAAIAEESAAATEEVTASVTDQSSTIQQLASSAEELSRLSYDLEETVKRFKLN</sequence>
<dbReference type="SUPFAM" id="SSF58104">
    <property type="entry name" value="Methyl-accepting chemotaxis protein (MCP) signaling domain"/>
    <property type="match status" value="1"/>
</dbReference>
<feature type="domain" description="HAMP" evidence="12">
    <location>
        <begin position="293"/>
        <end position="346"/>
    </location>
</feature>
<comment type="caution">
    <text evidence="13">The sequence shown here is derived from an EMBL/GenBank/DDBJ whole genome shotgun (WGS) entry which is preliminary data.</text>
</comment>
<organism evidence="13 14">
    <name type="scientific">Effusibacillus consociatus</name>
    <dbReference type="NCBI Taxonomy" id="1117041"/>
    <lineage>
        <taxon>Bacteria</taxon>
        <taxon>Bacillati</taxon>
        <taxon>Bacillota</taxon>
        <taxon>Bacilli</taxon>
        <taxon>Bacillales</taxon>
        <taxon>Alicyclobacillaceae</taxon>
        <taxon>Effusibacillus</taxon>
    </lineage>
</organism>
<proteinExistence type="inferred from homology"/>
<name>A0ABV9PYH9_9BACL</name>
<dbReference type="EMBL" id="JBHSHC010000033">
    <property type="protein sequence ID" value="MFC4766855.1"/>
    <property type="molecule type" value="Genomic_DNA"/>
</dbReference>
<dbReference type="Gene3D" id="3.30.450.20">
    <property type="entry name" value="PAS domain"/>
    <property type="match status" value="1"/>
</dbReference>
<feature type="transmembrane region" description="Helical" evidence="10">
    <location>
        <begin position="274"/>
        <end position="296"/>
    </location>
</feature>
<dbReference type="InterPro" id="IPR029151">
    <property type="entry name" value="Sensor-like_sf"/>
</dbReference>
<protein>
    <submittedName>
        <fullName evidence="13">Methyl-accepting chemotaxis protein</fullName>
    </submittedName>
</protein>
<keyword evidence="7 9" id="KW-0807">Transducer</keyword>
<evidence type="ECO:0000256" key="1">
    <source>
        <dbReference type="ARBA" id="ARBA00004651"/>
    </source>
</evidence>
<comment type="subcellular location">
    <subcellularLocation>
        <location evidence="1">Cell membrane</location>
        <topology evidence="1">Multi-pass membrane protein</topology>
    </subcellularLocation>
</comment>
<dbReference type="Proteomes" id="UP001596002">
    <property type="component" value="Unassembled WGS sequence"/>
</dbReference>
<evidence type="ECO:0000259" key="12">
    <source>
        <dbReference type="PROSITE" id="PS50885"/>
    </source>
</evidence>
<dbReference type="PROSITE" id="PS50885">
    <property type="entry name" value="HAMP"/>
    <property type="match status" value="1"/>
</dbReference>
<evidence type="ECO:0000256" key="8">
    <source>
        <dbReference type="ARBA" id="ARBA00029447"/>
    </source>
</evidence>
<dbReference type="PANTHER" id="PTHR32089:SF112">
    <property type="entry name" value="LYSOZYME-LIKE PROTEIN-RELATED"/>
    <property type="match status" value="1"/>
</dbReference>
<dbReference type="Pfam" id="PF02743">
    <property type="entry name" value="dCache_1"/>
    <property type="match status" value="1"/>
</dbReference>
<evidence type="ECO:0000256" key="9">
    <source>
        <dbReference type="PROSITE-ProRule" id="PRU00284"/>
    </source>
</evidence>
<evidence type="ECO:0000256" key="2">
    <source>
        <dbReference type="ARBA" id="ARBA00022475"/>
    </source>
</evidence>
<dbReference type="InterPro" id="IPR004089">
    <property type="entry name" value="MCPsignal_dom"/>
</dbReference>
<dbReference type="InterPro" id="IPR033479">
    <property type="entry name" value="dCache_1"/>
</dbReference>
<keyword evidence="5 10" id="KW-1133">Transmembrane helix</keyword>
<evidence type="ECO:0000259" key="11">
    <source>
        <dbReference type="PROSITE" id="PS50111"/>
    </source>
</evidence>
<evidence type="ECO:0000256" key="4">
    <source>
        <dbReference type="ARBA" id="ARBA00022692"/>
    </source>
</evidence>
<keyword evidence="3" id="KW-0145">Chemotaxis</keyword>
<dbReference type="Pfam" id="PF00672">
    <property type="entry name" value="HAMP"/>
    <property type="match status" value="1"/>
</dbReference>
<keyword evidence="2" id="KW-1003">Cell membrane</keyword>
<dbReference type="CDD" id="cd12912">
    <property type="entry name" value="PDC2_MCP_like"/>
    <property type="match status" value="1"/>
</dbReference>